<evidence type="ECO:0000256" key="10">
    <source>
        <dbReference type="ARBA" id="ARBA00023136"/>
    </source>
</evidence>
<keyword evidence="5 11" id="KW-0812">Transmembrane</keyword>
<reference evidence="13 14" key="1">
    <citation type="journal article" date="2004" name="Proc. Natl. Acad. Sci. U.S.A.">
        <title>The louse-borne human pathogen Bartonella quintana is a genomic derivative of the zoonotic agent Bartonella henselae.</title>
        <authorList>
            <person name="Alsmark U.C.M."/>
            <person name="Frank A.C."/>
            <person name="Karlberg E.O."/>
            <person name="Legault B.-A."/>
            <person name="Ardell D.H."/>
            <person name="Canbaeck B."/>
            <person name="Eriksson A.-S."/>
            <person name="Naeslund A.K."/>
            <person name="Handley S.A."/>
            <person name="Huvet M."/>
            <person name="La Scola B."/>
            <person name="Holmberg M."/>
            <person name="Andersson S.G.E."/>
        </authorList>
    </citation>
    <scope>NUCLEOTIDE SEQUENCE [LARGE SCALE GENOMIC DNA]</scope>
    <source>
        <strain evidence="13 14">Toulouse</strain>
    </source>
</reference>
<comment type="cofactor">
    <cofactor evidence="1 11">
        <name>Zn(2+)</name>
        <dbReference type="ChEBI" id="CHEBI:29105"/>
    </cofactor>
</comment>
<dbReference type="Proteomes" id="UP000000597">
    <property type="component" value="Chromosome"/>
</dbReference>
<keyword evidence="4 13" id="KW-0645">Protease</keyword>
<keyword evidence="6 11" id="KW-0378">Hydrolase</keyword>
<dbReference type="eggNOG" id="COG0750">
    <property type="taxonomic scope" value="Bacteria"/>
</dbReference>
<dbReference type="GO" id="GO:0004222">
    <property type="term" value="F:metalloendopeptidase activity"/>
    <property type="evidence" value="ECO:0007669"/>
    <property type="project" value="InterPro"/>
</dbReference>
<evidence type="ECO:0000256" key="9">
    <source>
        <dbReference type="ARBA" id="ARBA00023049"/>
    </source>
</evidence>
<evidence type="ECO:0000313" key="13">
    <source>
        <dbReference type="EMBL" id="CAF26185.1"/>
    </source>
</evidence>
<evidence type="ECO:0000256" key="3">
    <source>
        <dbReference type="ARBA" id="ARBA00007931"/>
    </source>
</evidence>
<gene>
    <name evidence="13" type="ordered locus">BQ06960</name>
</gene>
<dbReference type="Pfam" id="PF02163">
    <property type="entry name" value="Peptidase_M50"/>
    <property type="match status" value="1"/>
</dbReference>
<dbReference type="PANTHER" id="PTHR42837:SF2">
    <property type="entry name" value="MEMBRANE METALLOPROTEASE ARASP2, CHLOROPLASTIC-RELATED"/>
    <property type="match status" value="1"/>
</dbReference>
<evidence type="ECO:0000256" key="2">
    <source>
        <dbReference type="ARBA" id="ARBA00004141"/>
    </source>
</evidence>
<name>A0A0H3M0M4_BARQU</name>
<accession>A0A0H3M0M4</accession>
<dbReference type="NCBIfam" id="TIGR00054">
    <property type="entry name" value="RIP metalloprotease RseP"/>
    <property type="match status" value="1"/>
</dbReference>
<keyword evidence="7 11" id="KW-0862">Zinc</keyword>
<feature type="transmembrane region" description="Helical" evidence="11">
    <location>
        <begin position="7"/>
        <end position="30"/>
    </location>
</feature>
<dbReference type="KEGG" id="bqu:BQ06960"/>
<evidence type="ECO:0000256" key="4">
    <source>
        <dbReference type="ARBA" id="ARBA00022670"/>
    </source>
</evidence>
<protein>
    <recommendedName>
        <fullName evidence="11">Zinc metalloprotease</fullName>
        <ecNumber evidence="11">3.4.24.-</ecNumber>
    </recommendedName>
</protein>
<dbReference type="Gene3D" id="2.30.42.10">
    <property type="match status" value="1"/>
</dbReference>
<dbReference type="SUPFAM" id="SSF50156">
    <property type="entry name" value="PDZ domain-like"/>
    <property type="match status" value="1"/>
</dbReference>
<keyword evidence="11" id="KW-0479">Metal-binding</keyword>
<evidence type="ECO:0000259" key="12">
    <source>
        <dbReference type="Pfam" id="PF02163"/>
    </source>
</evidence>
<evidence type="ECO:0000313" key="14">
    <source>
        <dbReference type="Proteomes" id="UP000000597"/>
    </source>
</evidence>
<proteinExistence type="inferred from homology"/>
<evidence type="ECO:0000256" key="1">
    <source>
        <dbReference type="ARBA" id="ARBA00001947"/>
    </source>
</evidence>
<dbReference type="CDD" id="cd23081">
    <property type="entry name" value="cpPDZ_EcRseP-like"/>
    <property type="match status" value="1"/>
</dbReference>
<dbReference type="InterPro" id="IPR008915">
    <property type="entry name" value="Peptidase_M50"/>
</dbReference>
<dbReference type="RefSeq" id="WP_011179440.1">
    <property type="nucleotide sequence ID" value="NC_005955.1"/>
</dbReference>
<feature type="transmembrane region" description="Helical" evidence="11">
    <location>
        <begin position="356"/>
        <end position="374"/>
    </location>
</feature>
<dbReference type="HOGENOM" id="CLU_025778_1_0_5"/>
<comment type="subcellular location">
    <subcellularLocation>
        <location evidence="2">Membrane</location>
        <topology evidence="2">Multi-pass membrane protein</topology>
    </subcellularLocation>
</comment>
<sequence length="382" mass="42726">MDFLNHIIALGDLLLRSLSVLFVVMIIIFVHEAGHYLVGRWCGIKASVFSLGFGPQIVGYTDRHGTQWRLALIPLGGYVKFIGDEEEVNVPSSQSLPVVDGSFASAHAWKKAITVFAGPLFNALFTVFILTFFFFMYGRVVIEPVIGSLVKDSPAVQAGLGLGDRFIEMDGRRVESFEDLRNYVKFHGGDPIEFKMERMGQVFTTVITPKVSERDDGFGNRVQSGVIGVGVPVDRENPQRLDQAYLKHVHYSFSKAVREASDRAAFIASQTIFFISRLIRGKEDHCQLSGPSKTVKIAWQVSETGFTSLLNFTAFLSIGVGLINLFPIPPLDGGHLLFHVIEIIAGKPISAKIREIIFRLGFFIFLLFMIFAFFNDYFCWFS</sequence>
<keyword evidence="8 11" id="KW-1133">Transmembrane helix</keyword>
<evidence type="ECO:0000256" key="7">
    <source>
        <dbReference type="ARBA" id="ARBA00022833"/>
    </source>
</evidence>
<dbReference type="OrthoDB" id="9782003at2"/>
<dbReference type="EC" id="3.4.24.-" evidence="11"/>
<dbReference type="AlphaFoldDB" id="A0A0H3M0M4"/>
<dbReference type="InterPro" id="IPR036034">
    <property type="entry name" value="PDZ_sf"/>
</dbReference>
<evidence type="ECO:0000256" key="6">
    <source>
        <dbReference type="ARBA" id="ARBA00022801"/>
    </source>
</evidence>
<evidence type="ECO:0000256" key="8">
    <source>
        <dbReference type="ARBA" id="ARBA00022989"/>
    </source>
</evidence>
<evidence type="ECO:0000256" key="5">
    <source>
        <dbReference type="ARBA" id="ARBA00022692"/>
    </source>
</evidence>
<dbReference type="GO" id="GO:0046872">
    <property type="term" value="F:metal ion binding"/>
    <property type="evidence" value="ECO:0007669"/>
    <property type="project" value="UniProtKB-KW"/>
</dbReference>
<comment type="similarity">
    <text evidence="3 11">Belongs to the peptidase M50B family.</text>
</comment>
<dbReference type="PANTHER" id="PTHR42837">
    <property type="entry name" value="REGULATOR OF SIGMA-E PROTEASE RSEP"/>
    <property type="match status" value="1"/>
</dbReference>
<dbReference type="CDD" id="cd06163">
    <property type="entry name" value="S2P-M50_PDZ_RseP-like"/>
    <property type="match status" value="1"/>
</dbReference>
<keyword evidence="9 11" id="KW-0482">Metalloprotease</keyword>
<dbReference type="EMBL" id="BX897700">
    <property type="protein sequence ID" value="CAF26185.1"/>
    <property type="molecule type" value="Genomic_DNA"/>
</dbReference>
<organism evidence="13 14">
    <name type="scientific">Bartonella quintana (strain Toulouse)</name>
    <name type="common">Rochalimaea quintana</name>
    <dbReference type="NCBI Taxonomy" id="283165"/>
    <lineage>
        <taxon>Bacteria</taxon>
        <taxon>Pseudomonadati</taxon>
        <taxon>Pseudomonadota</taxon>
        <taxon>Alphaproteobacteria</taxon>
        <taxon>Hyphomicrobiales</taxon>
        <taxon>Bartonellaceae</taxon>
        <taxon>Bartonella</taxon>
    </lineage>
</organism>
<keyword evidence="10 11" id="KW-0472">Membrane</keyword>
<dbReference type="GO" id="GO:0006508">
    <property type="term" value="P:proteolysis"/>
    <property type="evidence" value="ECO:0007669"/>
    <property type="project" value="UniProtKB-KW"/>
</dbReference>
<evidence type="ECO:0000256" key="11">
    <source>
        <dbReference type="RuleBase" id="RU362031"/>
    </source>
</evidence>
<dbReference type="GO" id="GO:0016020">
    <property type="term" value="C:membrane"/>
    <property type="evidence" value="ECO:0007669"/>
    <property type="project" value="UniProtKB-SubCell"/>
</dbReference>
<dbReference type="InterPro" id="IPR004387">
    <property type="entry name" value="Pept_M50_Zn"/>
</dbReference>
<feature type="domain" description="Peptidase M50" evidence="12">
    <location>
        <begin position="21"/>
        <end position="367"/>
    </location>
</feature>
<feature type="transmembrane region" description="Helical" evidence="11">
    <location>
        <begin position="112"/>
        <end position="135"/>
    </location>
</feature>